<dbReference type="AlphaFoldDB" id="A0A173YUR6"/>
<keyword evidence="1 2" id="KW-0963">Cytoplasm</keyword>
<dbReference type="PANTHER" id="PTHR37300">
    <property type="entry name" value="UPF0291 PROTEIN CBO2609/CLC_2481"/>
    <property type="match status" value="1"/>
</dbReference>
<dbReference type="EMBL" id="CYZD01000002">
    <property type="protein sequence ID" value="CUN67704.1"/>
    <property type="molecule type" value="Genomic_DNA"/>
</dbReference>
<accession>A0A173YUR6</accession>
<comment type="subcellular location">
    <subcellularLocation>
        <location evidence="2">Cytoplasm</location>
    </subcellularLocation>
</comment>
<evidence type="ECO:0000313" key="3">
    <source>
        <dbReference type="EMBL" id="CUN67704.1"/>
    </source>
</evidence>
<evidence type="ECO:0000313" key="8">
    <source>
        <dbReference type="Proteomes" id="UP000409147"/>
    </source>
</evidence>
<dbReference type="Gene3D" id="1.10.287.540">
    <property type="entry name" value="Helix hairpin bin"/>
    <property type="match status" value="1"/>
</dbReference>
<proteinExistence type="inferred from homology"/>
<organism evidence="3 6">
    <name type="scientific">Blautia obeum</name>
    <dbReference type="NCBI Taxonomy" id="40520"/>
    <lineage>
        <taxon>Bacteria</taxon>
        <taxon>Bacillati</taxon>
        <taxon>Bacillota</taxon>
        <taxon>Clostridia</taxon>
        <taxon>Lachnospirales</taxon>
        <taxon>Lachnospiraceae</taxon>
        <taxon>Blautia</taxon>
    </lineage>
</organism>
<evidence type="ECO:0000313" key="4">
    <source>
        <dbReference type="EMBL" id="CUP61529.1"/>
    </source>
</evidence>
<dbReference type="Proteomes" id="UP000095413">
    <property type="component" value="Unassembled WGS sequence"/>
</dbReference>
<dbReference type="EMBL" id="CABHNB010000033">
    <property type="protein sequence ID" value="VUX14709.1"/>
    <property type="molecule type" value="Genomic_DNA"/>
</dbReference>
<comment type="similarity">
    <text evidence="2">Belongs to the UPF0291 family.</text>
</comment>
<reference evidence="6 7" key="1">
    <citation type="submission" date="2015-09" db="EMBL/GenBank/DDBJ databases">
        <authorList>
            <consortium name="Pathogen Informatics"/>
        </authorList>
    </citation>
    <scope>NUCLEOTIDE SEQUENCE [LARGE SCALE GENOMIC DNA]</scope>
    <source>
        <strain evidence="3 6">2789STDY5608837</strain>
        <strain evidence="4 7">2789STDY5834921</strain>
    </source>
</reference>
<keyword evidence="8" id="KW-1185">Reference proteome</keyword>
<dbReference type="HAMAP" id="MF_01103">
    <property type="entry name" value="UPF0291"/>
    <property type="match status" value="1"/>
</dbReference>
<dbReference type="Pfam" id="PF05979">
    <property type="entry name" value="DUF896"/>
    <property type="match status" value="1"/>
</dbReference>
<evidence type="ECO:0000313" key="6">
    <source>
        <dbReference type="Proteomes" id="UP000095409"/>
    </source>
</evidence>
<name>A0A173YUR6_9FIRM</name>
<dbReference type="Proteomes" id="UP000409147">
    <property type="component" value="Unassembled WGS sequence"/>
</dbReference>
<dbReference type="PANTHER" id="PTHR37300:SF1">
    <property type="entry name" value="UPF0291 PROTEIN YNZC"/>
    <property type="match status" value="1"/>
</dbReference>
<protein>
    <recommendedName>
        <fullName evidence="2">UPF0291 protein ERS852394_00717</fullName>
    </recommendedName>
</protein>
<evidence type="ECO:0000256" key="2">
    <source>
        <dbReference type="HAMAP-Rule" id="MF_01103"/>
    </source>
</evidence>
<dbReference type="GO" id="GO:0005737">
    <property type="term" value="C:cytoplasm"/>
    <property type="evidence" value="ECO:0007669"/>
    <property type="project" value="UniProtKB-SubCell"/>
</dbReference>
<evidence type="ECO:0000256" key="1">
    <source>
        <dbReference type="ARBA" id="ARBA00022490"/>
    </source>
</evidence>
<dbReference type="Proteomes" id="UP000095409">
    <property type="component" value="Unassembled WGS sequence"/>
</dbReference>
<dbReference type="EMBL" id="CZBA01000010">
    <property type="protein sequence ID" value="CUP61529.1"/>
    <property type="molecule type" value="Genomic_DNA"/>
</dbReference>
<dbReference type="SUPFAM" id="SSF158221">
    <property type="entry name" value="YnzC-like"/>
    <property type="match status" value="1"/>
</dbReference>
<reference evidence="5 8" key="2">
    <citation type="submission" date="2019-07" db="EMBL/GenBank/DDBJ databases">
        <authorList>
            <person name="Hibberd C M."/>
            <person name="Gehrig L. J."/>
            <person name="Chang H.-W."/>
            <person name="Venkatesh S."/>
        </authorList>
    </citation>
    <scope>NUCLEOTIDE SEQUENCE [LARGE SCALE GENOMIC DNA]</scope>
    <source>
        <strain evidence="5">Ruminococcus_obeum_SSTS_Bg7063</strain>
    </source>
</reference>
<gene>
    <name evidence="3" type="primary">ynzC</name>
    <name evidence="3" type="ORF">ERS852394_00717</name>
    <name evidence="4" type="ORF">ERS852533_01960</name>
    <name evidence="5" type="ORF">ROSSTS7063_02375</name>
</gene>
<evidence type="ECO:0000313" key="7">
    <source>
        <dbReference type="Proteomes" id="UP000095413"/>
    </source>
</evidence>
<dbReference type="InterPro" id="IPR009242">
    <property type="entry name" value="DUF896"/>
</dbReference>
<evidence type="ECO:0000313" key="5">
    <source>
        <dbReference type="EMBL" id="VUX14709.1"/>
    </source>
</evidence>
<sequence>MMDNVKIDRINTLAHKAKSVGLTEEEKKEQAELRQEYLAAVRKNLRAQLNNIDIQEKDGSIVNLGEKYGRKKGN</sequence>